<dbReference type="InterPro" id="IPR036890">
    <property type="entry name" value="HATPase_C_sf"/>
</dbReference>
<dbReference type="Gene3D" id="1.20.5.1930">
    <property type="match status" value="1"/>
</dbReference>
<dbReference type="SUPFAM" id="SSF55874">
    <property type="entry name" value="ATPase domain of HSP90 chaperone/DNA topoisomerase II/histidine kinase"/>
    <property type="match status" value="1"/>
</dbReference>
<feature type="transmembrane region" description="Helical" evidence="9">
    <location>
        <begin position="66"/>
        <end position="96"/>
    </location>
</feature>
<keyword evidence="12" id="KW-1185">Reference proteome</keyword>
<proteinExistence type="predicted"/>
<organism evidence="11 12">
    <name type="scientific">Brooklawnia cerclae</name>
    <dbReference type="NCBI Taxonomy" id="349934"/>
    <lineage>
        <taxon>Bacteria</taxon>
        <taxon>Bacillati</taxon>
        <taxon>Actinomycetota</taxon>
        <taxon>Actinomycetes</taxon>
        <taxon>Propionibacteriales</taxon>
        <taxon>Propionibacteriaceae</taxon>
        <taxon>Brooklawnia</taxon>
    </lineage>
</organism>
<evidence type="ECO:0000256" key="7">
    <source>
        <dbReference type="ARBA" id="ARBA00022840"/>
    </source>
</evidence>
<dbReference type="SMART" id="SM00387">
    <property type="entry name" value="HATPase_c"/>
    <property type="match status" value="1"/>
</dbReference>
<evidence type="ECO:0000256" key="8">
    <source>
        <dbReference type="ARBA" id="ARBA00023012"/>
    </source>
</evidence>
<dbReference type="CDD" id="cd16917">
    <property type="entry name" value="HATPase_UhpB-NarQ-NarX-like"/>
    <property type="match status" value="1"/>
</dbReference>
<evidence type="ECO:0000256" key="4">
    <source>
        <dbReference type="ARBA" id="ARBA00022679"/>
    </source>
</evidence>
<dbReference type="Pfam" id="PF23539">
    <property type="entry name" value="DUF7134"/>
    <property type="match status" value="1"/>
</dbReference>
<evidence type="ECO:0000313" key="11">
    <source>
        <dbReference type="EMBL" id="NIH58794.1"/>
    </source>
</evidence>
<dbReference type="InterPro" id="IPR050482">
    <property type="entry name" value="Sensor_HK_TwoCompSys"/>
</dbReference>
<comment type="catalytic activity">
    <reaction evidence="1">
        <text>ATP + protein L-histidine = ADP + protein N-phospho-L-histidine.</text>
        <dbReference type="EC" id="2.7.13.3"/>
    </reaction>
</comment>
<evidence type="ECO:0000259" key="10">
    <source>
        <dbReference type="SMART" id="SM00387"/>
    </source>
</evidence>
<dbReference type="InterPro" id="IPR055558">
    <property type="entry name" value="DUF7134"/>
</dbReference>
<evidence type="ECO:0000256" key="5">
    <source>
        <dbReference type="ARBA" id="ARBA00022741"/>
    </source>
</evidence>
<evidence type="ECO:0000313" key="12">
    <source>
        <dbReference type="Proteomes" id="UP000749311"/>
    </source>
</evidence>
<dbReference type="PANTHER" id="PTHR24421:SF10">
    <property type="entry name" value="NITRATE_NITRITE SENSOR PROTEIN NARQ"/>
    <property type="match status" value="1"/>
</dbReference>
<name>A0ABX0SKE2_9ACTN</name>
<evidence type="ECO:0000256" key="9">
    <source>
        <dbReference type="SAM" id="Phobius"/>
    </source>
</evidence>
<sequence>MTFSRIGAFMAAHPWVADLGLVLLLLPFVVGFQTSLANATQSEGWYVAWGVAYVVPLLWRRTNPDLAGLLLIVPHIVQLVVIDEFVIGNFVVLPIIHAVAKSSRHPNLWLAAGLVSSVLGGLDVVFGPQGFRGDPGDLRSALTLAGVDAAACALLVIVAWVFGRIDHHRQLAERSEGERAAVVERAQLQQRELAIQQERSRIARDMHDIVAHSLSLIVVQADGAGYLIDRPGDPEERLEAASRTLGVIRTTAHNALDETRRIVGVLRTDGESAELAPTVGLDDIAALVRNVRDAGLPVGFEVVGRPDDHAPLGAGAGTAAYRVVQEALTNVIKHAGPGAHATVQLRHTPAGLHIHVTDDGRGHDPVDGLGHGLIGMRERMAAFRGTLVARERAAGGFEVIADLPASEVGIAVDEEDNG</sequence>
<dbReference type="Gene3D" id="3.30.565.10">
    <property type="entry name" value="Histidine kinase-like ATPase, C-terminal domain"/>
    <property type="match status" value="1"/>
</dbReference>
<dbReference type="RefSeq" id="WP_167171952.1">
    <property type="nucleotide sequence ID" value="NZ_BAAAOO010000006.1"/>
</dbReference>
<feature type="domain" description="Histidine kinase/HSP90-like ATPase" evidence="10">
    <location>
        <begin position="315"/>
        <end position="407"/>
    </location>
</feature>
<dbReference type="InterPro" id="IPR003594">
    <property type="entry name" value="HATPase_dom"/>
</dbReference>
<keyword evidence="3" id="KW-0597">Phosphoprotein</keyword>
<keyword evidence="6 11" id="KW-0418">Kinase</keyword>
<dbReference type="InterPro" id="IPR011712">
    <property type="entry name" value="Sig_transdc_His_kin_sub3_dim/P"/>
</dbReference>
<dbReference type="PANTHER" id="PTHR24421">
    <property type="entry name" value="NITRATE/NITRITE SENSOR PROTEIN NARX-RELATED"/>
    <property type="match status" value="1"/>
</dbReference>
<evidence type="ECO:0000256" key="1">
    <source>
        <dbReference type="ARBA" id="ARBA00000085"/>
    </source>
</evidence>
<keyword evidence="9" id="KW-0472">Membrane</keyword>
<keyword evidence="9" id="KW-1133">Transmembrane helix</keyword>
<reference evidence="11 12" key="1">
    <citation type="submission" date="2020-02" db="EMBL/GenBank/DDBJ databases">
        <title>Sequencing the genomes of 1000 actinobacteria strains.</title>
        <authorList>
            <person name="Klenk H.-P."/>
        </authorList>
    </citation>
    <scope>NUCLEOTIDE SEQUENCE [LARGE SCALE GENOMIC DNA]</scope>
    <source>
        <strain evidence="11 12">DSM 19609</strain>
    </source>
</reference>
<keyword evidence="8" id="KW-0902">Two-component regulatory system</keyword>
<keyword evidence="7" id="KW-0067">ATP-binding</keyword>
<feature type="transmembrane region" description="Helical" evidence="9">
    <location>
        <begin position="108"/>
        <end position="128"/>
    </location>
</feature>
<accession>A0ABX0SKE2</accession>
<keyword evidence="9" id="KW-0812">Transmembrane</keyword>
<protein>
    <recommendedName>
        <fullName evidence="2">histidine kinase</fullName>
        <ecNumber evidence="2">2.7.13.3</ecNumber>
    </recommendedName>
</protein>
<evidence type="ECO:0000256" key="6">
    <source>
        <dbReference type="ARBA" id="ARBA00022777"/>
    </source>
</evidence>
<dbReference type="Proteomes" id="UP000749311">
    <property type="component" value="Unassembled WGS sequence"/>
</dbReference>
<dbReference type="GO" id="GO:0016301">
    <property type="term" value="F:kinase activity"/>
    <property type="evidence" value="ECO:0007669"/>
    <property type="project" value="UniProtKB-KW"/>
</dbReference>
<dbReference type="Pfam" id="PF07730">
    <property type="entry name" value="HisKA_3"/>
    <property type="match status" value="1"/>
</dbReference>
<dbReference type="Pfam" id="PF02518">
    <property type="entry name" value="HATPase_c"/>
    <property type="match status" value="1"/>
</dbReference>
<feature type="transmembrane region" description="Helical" evidence="9">
    <location>
        <begin position="140"/>
        <end position="162"/>
    </location>
</feature>
<gene>
    <name evidence="11" type="ORF">FB473_003495</name>
</gene>
<comment type="caution">
    <text evidence="11">The sequence shown here is derived from an EMBL/GenBank/DDBJ whole genome shotgun (WGS) entry which is preliminary data.</text>
</comment>
<evidence type="ECO:0000256" key="2">
    <source>
        <dbReference type="ARBA" id="ARBA00012438"/>
    </source>
</evidence>
<keyword evidence="5" id="KW-0547">Nucleotide-binding</keyword>
<dbReference type="EC" id="2.7.13.3" evidence="2"/>
<dbReference type="EMBL" id="JAAMOZ010000005">
    <property type="protein sequence ID" value="NIH58794.1"/>
    <property type="molecule type" value="Genomic_DNA"/>
</dbReference>
<keyword evidence="4" id="KW-0808">Transferase</keyword>
<evidence type="ECO:0000256" key="3">
    <source>
        <dbReference type="ARBA" id="ARBA00022553"/>
    </source>
</evidence>